<sequence length="800" mass="90495">MKTVLLSTLLAVLSIFPSFAQEKATISGVVKSSEGEIIPDAYLFIDKTNFNAISDAKGNYELKVPAGKYLLVCTVLGFEREVAQVDVEAGTTLIYDFTLTEKDQVLDEVEITGKSIIQEVKESPYNVVAIDTKKLENSSKDLSQALERSSGVRIRRSGGQGSRTSVMLNGFTGRHVKIFMDGLPMQSYGSAFQINNIPVNLAERIEVYKGVVPIELGADALGGAINIITKKSANTYLDASYSYGSFNTHKTNINFGSTSKSGFTFNVNAFQNYSDNNYDVKTQLLEFTENADGSYSSRYSNEEQWFERFHDTYHNETVIAKVGFVKKPWADRFLIGATLAQEESDIQNANIMQIAYGGRATESHSVIPSLEYYKSDLFIKNLSLAVSANYSRVKQTNIDTMARQYNWAGDYRPKGSRGEGDYSMGEFRNNTGMFTANLKYKIGEKQQIVVNNLWSTFERKNSDPVANDQNSSDADFMKRSNTKNVLGISYDYQLTDKWNASLFGKNYHVVTTGPMDTTTVGNTPYYQQQNRRYSVNGFGLVTNYRLKNDLLLKMSFERSVRLPTSTELFGDEVLETGTTDLEAENSRNVNFNVTYAPSWGVAQKQSLYIDAGFIYRDTEDYIRRDVSQSNGLASYVNHGKVQNVGVDLEVRYFYKRSFAIGGTFTYQNMRDKVGNDQNGRPSLHYNDRMRNVPYLFGNGEMSYMKNNLFGKGDKLTVTYFLNYVHAFYRDWPSLGSKKIEIPEQLSHDMSVNYSMKRGKYNITLEANNFTDTILYDNYSLQKPGRSFSVKLRYFFSKSRS</sequence>
<dbReference type="EMBL" id="JAESIY010000013">
    <property type="protein sequence ID" value="MBL3658526.1"/>
    <property type="molecule type" value="Genomic_DNA"/>
</dbReference>
<evidence type="ECO:0000313" key="12">
    <source>
        <dbReference type="Proteomes" id="UP000659388"/>
    </source>
</evidence>
<keyword evidence="3 8" id="KW-1134">Transmembrane beta strand</keyword>
<comment type="caution">
    <text evidence="11">The sequence shown here is derived from an EMBL/GenBank/DDBJ whole genome shotgun (WGS) entry which is preliminary data.</text>
</comment>
<evidence type="ECO:0000313" key="11">
    <source>
        <dbReference type="EMBL" id="MBL3658526.1"/>
    </source>
</evidence>
<dbReference type="GO" id="GO:0009279">
    <property type="term" value="C:cell outer membrane"/>
    <property type="evidence" value="ECO:0007669"/>
    <property type="project" value="UniProtKB-SubCell"/>
</dbReference>
<feature type="chain" id="PRO_5036905989" evidence="9">
    <location>
        <begin position="21"/>
        <end position="800"/>
    </location>
</feature>
<dbReference type="Pfam" id="PF13715">
    <property type="entry name" value="CarbopepD_reg_2"/>
    <property type="match status" value="1"/>
</dbReference>
<dbReference type="Proteomes" id="UP000659388">
    <property type="component" value="Unassembled WGS sequence"/>
</dbReference>
<comment type="similarity">
    <text evidence="8">Belongs to the TonB-dependent receptor family.</text>
</comment>
<accession>A0A937K2F1</accession>
<keyword evidence="12" id="KW-1185">Reference proteome</keyword>
<feature type="domain" description="TonB-dependent receptor plug" evidence="10">
    <location>
        <begin position="120"/>
        <end position="224"/>
    </location>
</feature>
<dbReference type="GO" id="GO:0015344">
    <property type="term" value="F:siderophore uptake transmembrane transporter activity"/>
    <property type="evidence" value="ECO:0007669"/>
    <property type="project" value="TreeGrafter"/>
</dbReference>
<evidence type="ECO:0000256" key="5">
    <source>
        <dbReference type="ARBA" id="ARBA00022729"/>
    </source>
</evidence>
<keyword evidence="11" id="KW-0675">Receptor</keyword>
<evidence type="ECO:0000256" key="6">
    <source>
        <dbReference type="ARBA" id="ARBA00023136"/>
    </source>
</evidence>
<gene>
    <name evidence="11" type="ORF">JL102_20405</name>
</gene>
<evidence type="ECO:0000259" key="10">
    <source>
        <dbReference type="Pfam" id="PF07715"/>
    </source>
</evidence>
<dbReference type="InterPro" id="IPR008969">
    <property type="entry name" value="CarboxyPept-like_regulatory"/>
</dbReference>
<dbReference type="InterPro" id="IPR037066">
    <property type="entry name" value="Plug_dom_sf"/>
</dbReference>
<dbReference type="RefSeq" id="WP_202246320.1">
    <property type="nucleotide sequence ID" value="NZ_JAESIY010000013.1"/>
</dbReference>
<dbReference type="PANTHER" id="PTHR30069:SF29">
    <property type="entry name" value="HEMOGLOBIN AND HEMOGLOBIN-HAPTOGLOBIN-BINDING PROTEIN 1-RELATED"/>
    <property type="match status" value="1"/>
</dbReference>
<proteinExistence type="inferred from homology"/>
<dbReference type="Gene3D" id="2.60.40.1120">
    <property type="entry name" value="Carboxypeptidase-like, regulatory domain"/>
    <property type="match status" value="1"/>
</dbReference>
<evidence type="ECO:0000256" key="1">
    <source>
        <dbReference type="ARBA" id="ARBA00004571"/>
    </source>
</evidence>
<evidence type="ECO:0000256" key="8">
    <source>
        <dbReference type="PROSITE-ProRule" id="PRU01360"/>
    </source>
</evidence>
<keyword evidence="5 9" id="KW-0732">Signal</keyword>
<evidence type="ECO:0000256" key="9">
    <source>
        <dbReference type="SAM" id="SignalP"/>
    </source>
</evidence>
<keyword evidence="4 8" id="KW-0812">Transmembrane</keyword>
<dbReference type="SUPFAM" id="SSF56935">
    <property type="entry name" value="Porins"/>
    <property type="match status" value="1"/>
</dbReference>
<dbReference type="InterPro" id="IPR012910">
    <property type="entry name" value="Plug_dom"/>
</dbReference>
<evidence type="ECO:0000256" key="3">
    <source>
        <dbReference type="ARBA" id="ARBA00022452"/>
    </source>
</evidence>
<keyword evidence="7 8" id="KW-0998">Cell outer membrane</keyword>
<dbReference type="Pfam" id="PF07715">
    <property type="entry name" value="Plug"/>
    <property type="match status" value="1"/>
</dbReference>
<evidence type="ECO:0000256" key="2">
    <source>
        <dbReference type="ARBA" id="ARBA00022448"/>
    </source>
</evidence>
<protein>
    <submittedName>
        <fullName evidence="11">TonB-dependent receptor</fullName>
    </submittedName>
</protein>
<evidence type="ECO:0000256" key="7">
    <source>
        <dbReference type="ARBA" id="ARBA00023237"/>
    </source>
</evidence>
<organism evidence="11 12">
    <name type="scientific">Fulvivirga sediminis</name>
    <dbReference type="NCBI Taxonomy" id="2803949"/>
    <lineage>
        <taxon>Bacteria</taxon>
        <taxon>Pseudomonadati</taxon>
        <taxon>Bacteroidota</taxon>
        <taxon>Cytophagia</taxon>
        <taxon>Cytophagales</taxon>
        <taxon>Fulvivirgaceae</taxon>
        <taxon>Fulvivirga</taxon>
    </lineage>
</organism>
<dbReference type="Gene3D" id="2.170.130.10">
    <property type="entry name" value="TonB-dependent receptor, plug domain"/>
    <property type="match status" value="1"/>
</dbReference>
<keyword evidence="6 8" id="KW-0472">Membrane</keyword>
<dbReference type="SUPFAM" id="SSF49464">
    <property type="entry name" value="Carboxypeptidase regulatory domain-like"/>
    <property type="match status" value="1"/>
</dbReference>
<dbReference type="PROSITE" id="PS52016">
    <property type="entry name" value="TONB_DEPENDENT_REC_3"/>
    <property type="match status" value="1"/>
</dbReference>
<dbReference type="PANTHER" id="PTHR30069">
    <property type="entry name" value="TONB-DEPENDENT OUTER MEMBRANE RECEPTOR"/>
    <property type="match status" value="1"/>
</dbReference>
<feature type="signal peptide" evidence="9">
    <location>
        <begin position="1"/>
        <end position="20"/>
    </location>
</feature>
<name>A0A937K2F1_9BACT</name>
<dbReference type="Gene3D" id="2.40.170.20">
    <property type="entry name" value="TonB-dependent receptor, beta-barrel domain"/>
    <property type="match status" value="1"/>
</dbReference>
<keyword evidence="2 8" id="KW-0813">Transport</keyword>
<evidence type="ECO:0000256" key="4">
    <source>
        <dbReference type="ARBA" id="ARBA00022692"/>
    </source>
</evidence>
<reference evidence="11" key="1">
    <citation type="submission" date="2021-01" db="EMBL/GenBank/DDBJ databases">
        <title>Fulvivirga kasyanovii gen. nov., sp nov., a novel member of the phylum Bacteroidetes isolated from seawater in a mussel farm.</title>
        <authorList>
            <person name="Zhao L.-H."/>
            <person name="Wang Z.-J."/>
        </authorList>
    </citation>
    <scope>NUCLEOTIDE SEQUENCE</scope>
    <source>
        <strain evidence="11">2943</strain>
    </source>
</reference>
<dbReference type="InterPro" id="IPR036942">
    <property type="entry name" value="Beta-barrel_TonB_sf"/>
</dbReference>
<dbReference type="GO" id="GO:0044718">
    <property type="term" value="P:siderophore transmembrane transport"/>
    <property type="evidence" value="ECO:0007669"/>
    <property type="project" value="TreeGrafter"/>
</dbReference>
<dbReference type="AlphaFoldDB" id="A0A937K2F1"/>
<dbReference type="InterPro" id="IPR039426">
    <property type="entry name" value="TonB-dep_rcpt-like"/>
</dbReference>
<comment type="subcellular location">
    <subcellularLocation>
        <location evidence="1 8">Cell outer membrane</location>
        <topology evidence="1 8">Multi-pass membrane protein</topology>
    </subcellularLocation>
</comment>